<reference evidence="4" key="1">
    <citation type="submission" date="2022-11" db="EMBL/GenBank/DDBJ databases">
        <title>Robbsia betulipollinis sp. nov., isolated from pollen of birch (Betula pendula).</title>
        <authorList>
            <person name="Shi H."/>
            <person name="Ambika Manirajan B."/>
            <person name="Ratering S."/>
            <person name="Geissler-Plaum R."/>
            <person name="Schnell S."/>
        </authorList>
    </citation>
    <scope>NUCLEOTIDE SEQUENCE</scope>
    <source>
        <strain evidence="4">Bb-Pol-6</strain>
    </source>
</reference>
<keyword evidence="5" id="KW-1185">Reference proteome</keyword>
<dbReference type="Gene3D" id="3.40.50.2000">
    <property type="entry name" value="Glycogen Phosphorylase B"/>
    <property type="match status" value="1"/>
</dbReference>
<organism evidence="4 5">
    <name type="scientific">Robbsia betulipollinis</name>
    <dbReference type="NCBI Taxonomy" id="2981849"/>
    <lineage>
        <taxon>Bacteria</taxon>
        <taxon>Pseudomonadati</taxon>
        <taxon>Pseudomonadota</taxon>
        <taxon>Betaproteobacteria</taxon>
        <taxon>Burkholderiales</taxon>
        <taxon>Burkholderiaceae</taxon>
        <taxon>Robbsia</taxon>
    </lineage>
</organism>
<feature type="domain" description="Autotransproter heptosyltransferase TibC/BAHTCr-like N-terminal" evidence="3">
    <location>
        <begin position="67"/>
        <end position="129"/>
    </location>
</feature>
<evidence type="ECO:0000256" key="1">
    <source>
        <dbReference type="ARBA" id="ARBA00022676"/>
    </source>
</evidence>
<dbReference type="InterPro" id="IPR030929">
    <property type="entry name" value="Aah/TibC-like"/>
</dbReference>
<name>A0ABT3ZM08_9BURK</name>
<keyword evidence="1" id="KW-0328">Glycosyltransferase</keyword>
<evidence type="ECO:0000313" key="4">
    <source>
        <dbReference type="EMBL" id="MCY0387315.1"/>
    </source>
</evidence>
<keyword evidence="2" id="KW-0808">Transferase</keyword>
<dbReference type="PANTHER" id="PTHR30160">
    <property type="entry name" value="TETRAACYLDISACCHARIDE 4'-KINASE-RELATED"/>
    <property type="match status" value="1"/>
</dbReference>
<proteinExistence type="predicted"/>
<comment type="caution">
    <text evidence="4">The sequence shown here is derived from an EMBL/GenBank/DDBJ whole genome shotgun (WGS) entry which is preliminary data.</text>
</comment>
<evidence type="ECO:0000256" key="2">
    <source>
        <dbReference type="ARBA" id="ARBA00022679"/>
    </source>
</evidence>
<evidence type="ECO:0000259" key="3">
    <source>
        <dbReference type="Pfam" id="PF21129"/>
    </source>
</evidence>
<dbReference type="RefSeq" id="WP_267847067.1">
    <property type="nucleotide sequence ID" value="NZ_JAPMXC010000001.1"/>
</dbReference>
<dbReference type="Pfam" id="PF21129">
    <property type="entry name" value="TibC_1st"/>
    <property type="match status" value="1"/>
</dbReference>
<dbReference type="SUPFAM" id="SSF53756">
    <property type="entry name" value="UDP-Glycosyltransferase/glycogen phosphorylase"/>
    <property type="match status" value="1"/>
</dbReference>
<dbReference type="InterPro" id="IPR002201">
    <property type="entry name" value="Glyco_trans_9"/>
</dbReference>
<sequence length="456" mass="50431">MSKQPRPIPSSVKFVRKGASLPSPCATPVVDAAPRDAFSSSTTPSAVPVVTPFKPFVAAPAIPTQAGPESIRFDFNDGCRVTFPGGQWHVRLRDRVTGNVLFETDIGAGSVASAKKYYVPFEIDVHSDGRPVLQHTFDPRNRPVLVQFPVGTLGDLMGWFPYAAKFQEKHGCELTCSMSARIIPLFKACYPSIRFITPEEVVAEDFYATYRIGLFFHDDAHIFQPCDFRIVGLHHTAAYILGVDMDETPPLLDYVGDAGDAGDAGGDTRPIPEKYVCVASQASTQCKYWNNPSGWREVVAFLKEHGYRVICIDQKPVHGHGMVWNHLPYGAEDQTGDRPLTERARWLKHADFFVGLGSGLSWLAWATGTPVVMISGFSHPSTEFATPHRVINYHTCNSCWNDVRVHFDHQDFLWCPRHAGTDRQFECTRLITSEQVKATIRGVPGFAALANPPGVA</sequence>
<dbReference type="Proteomes" id="UP001082899">
    <property type="component" value="Unassembled WGS sequence"/>
</dbReference>
<dbReference type="InterPro" id="IPR051199">
    <property type="entry name" value="LPS_LOS_Heptosyltrfase"/>
</dbReference>
<dbReference type="NCBIfam" id="TIGR04414">
    <property type="entry name" value="hepto_Aah_TibC"/>
    <property type="match status" value="1"/>
</dbReference>
<dbReference type="InterPro" id="IPR049327">
    <property type="entry name" value="TibC/BAHTCr-like_N"/>
</dbReference>
<evidence type="ECO:0000313" key="5">
    <source>
        <dbReference type="Proteomes" id="UP001082899"/>
    </source>
</evidence>
<dbReference type="EMBL" id="JAPMXC010000001">
    <property type="protein sequence ID" value="MCY0387315.1"/>
    <property type="molecule type" value="Genomic_DNA"/>
</dbReference>
<protein>
    <submittedName>
        <fullName evidence="4">Autotransporter strand-loop-strand O-heptosyltransferase</fullName>
    </submittedName>
</protein>
<dbReference type="Pfam" id="PF01075">
    <property type="entry name" value="Glyco_transf_9"/>
    <property type="match status" value="1"/>
</dbReference>
<gene>
    <name evidence="4" type="ORF">OVY01_08725</name>
</gene>
<accession>A0ABT3ZM08</accession>